<dbReference type="SUPFAM" id="SSF47240">
    <property type="entry name" value="Ferritin-like"/>
    <property type="match status" value="1"/>
</dbReference>
<dbReference type="InterPro" id="IPR009078">
    <property type="entry name" value="Ferritin-like_SF"/>
</dbReference>
<evidence type="ECO:0000259" key="1">
    <source>
        <dbReference type="Pfam" id="PF09537"/>
    </source>
</evidence>
<gene>
    <name evidence="2" type="ORF">jaqu_04370</name>
</gene>
<dbReference type="RefSeq" id="WP_043917297.1">
    <property type="nucleotide sequence ID" value="NZ_FZPF01000003.1"/>
</dbReference>
<dbReference type="AlphaFoldDB" id="A0A0D1CSW7"/>
<accession>A0A0D1CSW7</accession>
<organism evidence="2 3">
    <name type="scientific">Jannaschia aquimarina</name>
    <dbReference type="NCBI Taxonomy" id="935700"/>
    <lineage>
        <taxon>Bacteria</taxon>
        <taxon>Pseudomonadati</taxon>
        <taxon>Pseudomonadota</taxon>
        <taxon>Alphaproteobacteria</taxon>
        <taxon>Rhodobacterales</taxon>
        <taxon>Roseobacteraceae</taxon>
        <taxon>Jannaschia</taxon>
    </lineage>
</organism>
<protein>
    <recommendedName>
        <fullName evidence="1">DUF2383 domain-containing protein</fullName>
    </recommendedName>
</protein>
<dbReference type="Proteomes" id="UP000032232">
    <property type="component" value="Unassembled WGS sequence"/>
</dbReference>
<dbReference type="Gene3D" id="1.20.1260.10">
    <property type="match status" value="1"/>
</dbReference>
<dbReference type="InterPro" id="IPR019052">
    <property type="entry name" value="DUF2383"/>
</dbReference>
<dbReference type="STRING" id="935700.jaqu_04370"/>
<evidence type="ECO:0000313" key="2">
    <source>
        <dbReference type="EMBL" id="KIT17847.1"/>
    </source>
</evidence>
<keyword evidence="3" id="KW-1185">Reference proteome</keyword>
<comment type="caution">
    <text evidence="2">The sequence shown here is derived from an EMBL/GenBank/DDBJ whole genome shotgun (WGS) entry which is preliminary data.</text>
</comment>
<reference evidence="2 3" key="1">
    <citation type="submission" date="2015-02" db="EMBL/GenBank/DDBJ databases">
        <title>Genome Sequence of Jannaschia aquimarina DSM28248, a member of the Roseobacter clade.</title>
        <authorList>
            <person name="Voget S."/>
            <person name="Daniel R."/>
        </authorList>
    </citation>
    <scope>NUCLEOTIDE SEQUENCE [LARGE SCALE GENOMIC DNA]</scope>
    <source>
        <strain evidence="2 3">GSW-M26</strain>
    </source>
</reference>
<dbReference type="Pfam" id="PF09537">
    <property type="entry name" value="DUF2383"/>
    <property type="match status" value="1"/>
</dbReference>
<feature type="domain" description="DUF2383" evidence="1">
    <location>
        <begin position="33"/>
        <end position="137"/>
    </location>
</feature>
<sequence length="170" mass="18169">MQDDLPASPAQLAPNHIAATEVADVDGSRDGATEEALRDALTATLDALEGYRAMEGHVAPDLQGLIRDWREAHEGHAAELERALLRQGGVDDEGSMMGTLNSVVVTTRGMLVGIDRAALGPIAKGEQRTIDAYAKAADRVASPAVREMLNGHRTRLVHLANRTQDMADRA</sequence>
<name>A0A0D1CSW7_9RHOB</name>
<proteinExistence type="predicted"/>
<dbReference type="EMBL" id="JYFE01000013">
    <property type="protein sequence ID" value="KIT17847.1"/>
    <property type="molecule type" value="Genomic_DNA"/>
</dbReference>
<evidence type="ECO:0000313" key="3">
    <source>
        <dbReference type="Proteomes" id="UP000032232"/>
    </source>
</evidence>
<dbReference type="InterPro" id="IPR012347">
    <property type="entry name" value="Ferritin-like"/>
</dbReference>
<dbReference type="PATRIC" id="fig|935700.4.peg.465"/>